<dbReference type="InterPro" id="IPR036296">
    <property type="entry name" value="SKP1-like_dim_sf"/>
</dbReference>
<reference evidence="7" key="1">
    <citation type="submission" date="2018-02" db="EMBL/GenBank/DDBJ databases">
        <authorList>
            <person name="Cohen D.B."/>
            <person name="Kent A.D."/>
        </authorList>
    </citation>
    <scope>NUCLEOTIDE SEQUENCE</scope>
</reference>
<dbReference type="SUPFAM" id="SSF54695">
    <property type="entry name" value="POZ domain"/>
    <property type="match status" value="1"/>
</dbReference>
<sequence length="152" mass="17723">MAMALKLKTWDNQIFEVEQHVAVQSISIKNMIDDGYSEDVISLPNVDGKTLAMVLDWCKTHLDKDVDMPKLKKYEADFLDVDEAVLYSLLMAAHYLEIKDLLEQCYQKVANMIKGKTTQELRTTFKIENDFTPEEEREIREKNPWAFARENC</sequence>
<gene>
    <name evidence="7" type="ORF">FSB_LOCUS14277</name>
</gene>
<evidence type="ECO:0000259" key="6">
    <source>
        <dbReference type="Pfam" id="PF03931"/>
    </source>
</evidence>
<dbReference type="AlphaFoldDB" id="A0A2N9FH30"/>
<comment type="similarity">
    <text evidence="2 4">Belongs to the SKP1 family.</text>
</comment>
<name>A0A2N9FH30_FAGSY</name>
<dbReference type="SUPFAM" id="SSF81382">
    <property type="entry name" value="Skp1 dimerisation domain-like"/>
    <property type="match status" value="1"/>
</dbReference>
<dbReference type="EMBL" id="OIVN01000846">
    <property type="protein sequence ID" value="SPC86395.1"/>
    <property type="molecule type" value="Genomic_DNA"/>
</dbReference>
<dbReference type="PANTHER" id="PTHR11165">
    <property type="entry name" value="SKP1"/>
    <property type="match status" value="1"/>
</dbReference>
<feature type="domain" description="SKP1 component dimerisation" evidence="5">
    <location>
        <begin position="99"/>
        <end position="146"/>
    </location>
</feature>
<dbReference type="CDD" id="cd18322">
    <property type="entry name" value="BTB_POZ_SKP1"/>
    <property type="match status" value="1"/>
</dbReference>
<dbReference type="GO" id="GO:0009867">
    <property type="term" value="P:jasmonic acid mediated signaling pathway"/>
    <property type="evidence" value="ECO:0007669"/>
    <property type="project" value="UniProtKB-ARBA"/>
</dbReference>
<evidence type="ECO:0000256" key="1">
    <source>
        <dbReference type="ARBA" id="ARBA00004906"/>
    </source>
</evidence>
<dbReference type="FunFam" id="3.30.710.10:FF:000026">
    <property type="entry name" value="E3 ubiquitin ligase complex SCF subunit"/>
    <property type="match status" value="1"/>
</dbReference>
<comment type="function">
    <text evidence="4">Involved in ubiquitination and subsequent proteasomal degradation of target proteins. Together with CUL1, RBX1 and a F-box protein, it forms a SCF E3 ubiquitin ligase complex. The functional specificity of this complex depends on the type of F-box protein. In the SCF complex, it serves as an adapter that links the F-box protein to CUL1.</text>
</comment>
<comment type="subunit">
    <text evidence="4">Part of a SCF (SKP1-cullin-F-box) protein ligase complex.</text>
</comment>
<dbReference type="PIRSF" id="PIRSF028729">
    <property type="entry name" value="E3_ubiquit_lig_SCF_Skp"/>
    <property type="match status" value="1"/>
</dbReference>
<feature type="domain" description="SKP1 component POZ" evidence="6">
    <location>
        <begin position="4"/>
        <end position="62"/>
    </location>
</feature>
<proteinExistence type="inferred from homology"/>
<dbReference type="InterPro" id="IPR016072">
    <property type="entry name" value="Skp1_comp_dimer"/>
</dbReference>
<comment type="pathway">
    <text evidence="1 4">Protein modification; protein ubiquitination.</text>
</comment>
<dbReference type="GO" id="GO:0016567">
    <property type="term" value="P:protein ubiquitination"/>
    <property type="evidence" value="ECO:0007669"/>
    <property type="project" value="UniProtKB-UniRule"/>
</dbReference>
<dbReference type="Pfam" id="PF03931">
    <property type="entry name" value="Skp1_POZ"/>
    <property type="match status" value="1"/>
</dbReference>
<dbReference type="InterPro" id="IPR001232">
    <property type="entry name" value="SKP1-like"/>
</dbReference>
<evidence type="ECO:0000313" key="7">
    <source>
        <dbReference type="EMBL" id="SPC86395.1"/>
    </source>
</evidence>
<evidence type="ECO:0000256" key="4">
    <source>
        <dbReference type="PIRNR" id="PIRNR028729"/>
    </source>
</evidence>
<dbReference type="SMART" id="SM00512">
    <property type="entry name" value="Skp1"/>
    <property type="match status" value="1"/>
</dbReference>
<evidence type="ECO:0000256" key="3">
    <source>
        <dbReference type="ARBA" id="ARBA00022786"/>
    </source>
</evidence>
<protein>
    <recommendedName>
        <fullName evidence="4">SKP1-like protein</fullName>
    </recommendedName>
</protein>
<evidence type="ECO:0000259" key="5">
    <source>
        <dbReference type="Pfam" id="PF01466"/>
    </source>
</evidence>
<dbReference type="GO" id="GO:0006511">
    <property type="term" value="P:ubiquitin-dependent protein catabolic process"/>
    <property type="evidence" value="ECO:0007669"/>
    <property type="project" value="InterPro"/>
</dbReference>
<dbReference type="InterPro" id="IPR016897">
    <property type="entry name" value="SKP1"/>
</dbReference>
<organism evidence="7">
    <name type="scientific">Fagus sylvatica</name>
    <name type="common">Beechnut</name>
    <dbReference type="NCBI Taxonomy" id="28930"/>
    <lineage>
        <taxon>Eukaryota</taxon>
        <taxon>Viridiplantae</taxon>
        <taxon>Streptophyta</taxon>
        <taxon>Embryophyta</taxon>
        <taxon>Tracheophyta</taxon>
        <taxon>Spermatophyta</taxon>
        <taxon>Magnoliopsida</taxon>
        <taxon>eudicotyledons</taxon>
        <taxon>Gunneridae</taxon>
        <taxon>Pentapetalae</taxon>
        <taxon>rosids</taxon>
        <taxon>fabids</taxon>
        <taxon>Fagales</taxon>
        <taxon>Fagaceae</taxon>
        <taxon>Fagus</taxon>
    </lineage>
</organism>
<keyword evidence="3 4" id="KW-0833">Ubl conjugation pathway</keyword>
<dbReference type="InterPro" id="IPR011333">
    <property type="entry name" value="SKP1/BTB/POZ_sf"/>
</dbReference>
<dbReference type="UniPathway" id="UPA00143"/>
<evidence type="ECO:0000256" key="2">
    <source>
        <dbReference type="ARBA" id="ARBA00009993"/>
    </source>
</evidence>
<dbReference type="Pfam" id="PF01466">
    <property type="entry name" value="Skp1"/>
    <property type="match status" value="1"/>
</dbReference>
<dbReference type="Gene3D" id="3.30.710.10">
    <property type="entry name" value="Potassium Channel Kv1.1, Chain A"/>
    <property type="match status" value="1"/>
</dbReference>
<accession>A0A2N9FH30</accession>
<dbReference type="InterPro" id="IPR016073">
    <property type="entry name" value="Skp1_comp_POZ"/>
</dbReference>